<evidence type="ECO:0000256" key="4">
    <source>
        <dbReference type="ARBA" id="ARBA00022448"/>
    </source>
</evidence>
<evidence type="ECO:0000256" key="1">
    <source>
        <dbReference type="ARBA" id="ARBA00003195"/>
    </source>
</evidence>
<comment type="function">
    <text evidence="1">Accessory subunit of the mitochondrial membrane respiratory chain NADH dehydrogenase (Complex I), that is believed not to be involved in catalysis. Complex I functions in the transfer of electrons from NADH to the respiratory chain. The immediate electron acceptor for the enzyme is believed to be ubiquinone.</text>
</comment>
<evidence type="ECO:0000256" key="7">
    <source>
        <dbReference type="ARBA" id="ARBA00022792"/>
    </source>
</evidence>
<dbReference type="GO" id="GO:0022900">
    <property type="term" value="P:electron transport chain"/>
    <property type="evidence" value="ECO:0007669"/>
    <property type="project" value="InterPro"/>
</dbReference>
<evidence type="ECO:0000256" key="3">
    <source>
        <dbReference type="ARBA" id="ARBA00005667"/>
    </source>
</evidence>
<dbReference type="OrthoDB" id="521512at2759"/>
<dbReference type="RefSeq" id="XP_005647518.1">
    <property type="nucleotide sequence ID" value="XM_005647461.1"/>
</dbReference>
<comment type="caution">
    <text evidence="12">The sequence shown here is derived from an EMBL/GenBank/DDBJ whole genome shotgun (WGS) entry which is preliminary data.</text>
</comment>
<keyword evidence="9" id="KW-1133">Transmembrane helix</keyword>
<proteinExistence type="inferred from homology"/>
<dbReference type="AlphaFoldDB" id="I0YX55"/>
<keyword evidence="5" id="KW-0679">Respiratory chain</keyword>
<evidence type="ECO:0000256" key="9">
    <source>
        <dbReference type="ARBA" id="ARBA00022989"/>
    </source>
</evidence>
<evidence type="ECO:0000256" key="6">
    <source>
        <dbReference type="ARBA" id="ARBA00022692"/>
    </source>
</evidence>
<dbReference type="GO" id="GO:0032981">
    <property type="term" value="P:mitochondrial respiratory chain complex I assembly"/>
    <property type="evidence" value="ECO:0007669"/>
    <property type="project" value="TreeGrafter"/>
</dbReference>
<evidence type="ECO:0000313" key="12">
    <source>
        <dbReference type="EMBL" id="EIE22974.1"/>
    </source>
</evidence>
<protein>
    <submittedName>
        <fullName evidence="12">Uncharacterized protein</fullName>
    </submittedName>
</protein>
<comment type="similarity">
    <text evidence="3">Belongs to the complex I NDUFB3 subunit family.</text>
</comment>
<dbReference type="Pfam" id="PF08122">
    <property type="entry name" value="NDUF_B12"/>
    <property type="match status" value="1"/>
</dbReference>
<dbReference type="EMBL" id="AGSI01000008">
    <property type="protein sequence ID" value="EIE22974.1"/>
    <property type="molecule type" value="Genomic_DNA"/>
</dbReference>
<gene>
    <name evidence="12" type="ORF">COCSUDRAFT_33208</name>
</gene>
<dbReference type="InterPro" id="IPR012576">
    <property type="entry name" value="NDUFB3"/>
</dbReference>
<keyword evidence="11" id="KW-0472">Membrane</keyword>
<keyword evidence="13" id="KW-1185">Reference proteome</keyword>
<keyword evidence="8" id="KW-0249">Electron transport</keyword>
<evidence type="ECO:0000256" key="5">
    <source>
        <dbReference type="ARBA" id="ARBA00022660"/>
    </source>
</evidence>
<evidence type="ECO:0000313" key="13">
    <source>
        <dbReference type="Proteomes" id="UP000007264"/>
    </source>
</evidence>
<dbReference type="PANTHER" id="PTHR15082">
    <property type="entry name" value="NADH-UBIQUINONE OXIDOREDUCTASE B12 SUBUNIT"/>
    <property type="match status" value="1"/>
</dbReference>
<name>I0YX55_COCSC</name>
<sequence>MSGFNWGTYEVWRNHPMLNNNLKFAVPGLKWGAAAFAVYVAYDQIIGVSKKEAHH</sequence>
<keyword evidence="4" id="KW-0813">Transport</keyword>
<evidence type="ECO:0000256" key="11">
    <source>
        <dbReference type="ARBA" id="ARBA00023136"/>
    </source>
</evidence>
<evidence type="ECO:0000256" key="10">
    <source>
        <dbReference type="ARBA" id="ARBA00023128"/>
    </source>
</evidence>
<dbReference type="GO" id="GO:0005743">
    <property type="term" value="C:mitochondrial inner membrane"/>
    <property type="evidence" value="ECO:0007669"/>
    <property type="project" value="UniProtKB-SubCell"/>
</dbReference>
<dbReference type="GeneID" id="17040962"/>
<dbReference type="Proteomes" id="UP000007264">
    <property type="component" value="Unassembled WGS sequence"/>
</dbReference>
<evidence type="ECO:0000256" key="8">
    <source>
        <dbReference type="ARBA" id="ARBA00022982"/>
    </source>
</evidence>
<keyword evidence="10" id="KW-0496">Mitochondrion</keyword>
<dbReference type="KEGG" id="csl:COCSUDRAFT_33208"/>
<dbReference type="PANTHER" id="PTHR15082:SF2">
    <property type="entry name" value="NADH DEHYDROGENASE [UBIQUINONE] 1 BETA SUBCOMPLEX SUBUNIT 3"/>
    <property type="match status" value="1"/>
</dbReference>
<keyword evidence="7" id="KW-0999">Mitochondrion inner membrane</keyword>
<organism evidence="12 13">
    <name type="scientific">Coccomyxa subellipsoidea (strain C-169)</name>
    <name type="common">Green microalga</name>
    <dbReference type="NCBI Taxonomy" id="574566"/>
    <lineage>
        <taxon>Eukaryota</taxon>
        <taxon>Viridiplantae</taxon>
        <taxon>Chlorophyta</taxon>
        <taxon>core chlorophytes</taxon>
        <taxon>Trebouxiophyceae</taxon>
        <taxon>Trebouxiophyceae incertae sedis</taxon>
        <taxon>Coccomyxaceae</taxon>
        <taxon>Coccomyxa</taxon>
        <taxon>Coccomyxa subellipsoidea</taxon>
    </lineage>
</organism>
<dbReference type="STRING" id="574566.I0YX55"/>
<accession>I0YX55</accession>
<keyword evidence="6" id="KW-0812">Transmembrane</keyword>
<comment type="subcellular location">
    <subcellularLocation>
        <location evidence="2">Mitochondrion inner membrane</location>
        <topology evidence="2">Single-pass membrane protein</topology>
        <orientation evidence="2">Matrix side</orientation>
    </subcellularLocation>
</comment>
<reference evidence="12 13" key="1">
    <citation type="journal article" date="2012" name="Genome Biol.">
        <title>The genome of the polar eukaryotic microalga coccomyxa subellipsoidea reveals traits of cold adaptation.</title>
        <authorList>
            <person name="Blanc G."/>
            <person name="Agarkova I."/>
            <person name="Grimwood J."/>
            <person name="Kuo A."/>
            <person name="Brueggeman A."/>
            <person name="Dunigan D."/>
            <person name="Gurnon J."/>
            <person name="Ladunga I."/>
            <person name="Lindquist E."/>
            <person name="Lucas S."/>
            <person name="Pangilinan J."/>
            <person name="Proschold T."/>
            <person name="Salamov A."/>
            <person name="Schmutz J."/>
            <person name="Weeks D."/>
            <person name="Yamada T."/>
            <person name="Claverie J.M."/>
            <person name="Grigoriev I."/>
            <person name="Van Etten J."/>
            <person name="Lomsadze A."/>
            <person name="Borodovsky M."/>
        </authorList>
    </citation>
    <scope>NUCLEOTIDE SEQUENCE [LARGE SCALE GENOMIC DNA]</scope>
    <source>
        <strain evidence="12 13">C-169</strain>
    </source>
</reference>
<evidence type="ECO:0000256" key="2">
    <source>
        <dbReference type="ARBA" id="ARBA00004298"/>
    </source>
</evidence>